<evidence type="ECO:0000256" key="1">
    <source>
        <dbReference type="ARBA" id="ARBA00004141"/>
    </source>
</evidence>
<keyword evidence="4 6" id="KW-1133">Transmembrane helix</keyword>
<keyword evidence="5 6" id="KW-0472">Membrane</keyword>
<feature type="transmembrane region" description="Helical" evidence="6">
    <location>
        <begin position="267"/>
        <end position="287"/>
    </location>
</feature>
<dbReference type="InterPro" id="IPR000620">
    <property type="entry name" value="EamA_dom"/>
</dbReference>
<keyword evidence="9" id="KW-1185">Reference proteome</keyword>
<dbReference type="OrthoDB" id="9812521at2"/>
<evidence type="ECO:0000256" key="6">
    <source>
        <dbReference type="SAM" id="Phobius"/>
    </source>
</evidence>
<evidence type="ECO:0000256" key="3">
    <source>
        <dbReference type="ARBA" id="ARBA00022692"/>
    </source>
</evidence>
<feature type="transmembrane region" description="Helical" evidence="6">
    <location>
        <begin position="58"/>
        <end position="80"/>
    </location>
</feature>
<protein>
    <submittedName>
        <fullName evidence="8">EamA family transporter</fullName>
    </submittedName>
</protein>
<evidence type="ECO:0000256" key="4">
    <source>
        <dbReference type="ARBA" id="ARBA00022989"/>
    </source>
</evidence>
<dbReference type="RefSeq" id="WP_020640592.1">
    <property type="nucleotide sequence ID" value="NZ_QHHU01000015.1"/>
</dbReference>
<feature type="transmembrane region" description="Helical" evidence="6">
    <location>
        <begin position="33"/>
        <end position="51"/>
    </location>
</feature>
<keyword evidence="3 6" id="KW-0812">Transmembrane</keyword>
<dbReference type="Pfam" id="PF00892">
    <property type="entry name" value="EamA"/>
    <property type="match status" value="2"/>
</dbReference>
<feature type="transmembrane region" description="Helical" evidence="6">
    <location>
        <begin position="115"/>
        <end position="134"/>
    </location>
</feature>
<evidence type="ECO:0000256" key="2">
    <source>
        <dbReference type="ARBA" id="ARBA00007362"/>
    </source>
</evidence>
<dbReference type="AlphaFoldDB" id="A0A428WRX8"/>
<dbReference type="InterPro" id="IPR037185">
    <property type="entry name" value="EmrE-like"/>
</dbReference>
<organism evidence="8 9">
    <name type="scientific">Amycolatopsis balhimycina DSM 5908</name>
    <dbReference type="NCBI Taxonomy" id="1081091"/>
    <lineage>
        <taxon>Bacteria</taxon>
        <taxon>Bacillati</taxon>
        <taxon>Actinomycetota</taxon>
        <taxon>Actinomycetes</taxon>
        <taxon>Pseudonocardiales</taxon>
        <taxon>Pseudonocardiaceae</taxon>
        <taxon>Amycolatopsis</taxon>
    </lineage>
</organism>
<evidence type="ECO:0000313" key="9">
    <source>
        <dbReference type="Proteomes" id="UP000286716"/>
    </source>
</evidence>
<comment type="similarity">
    <text evidence="2">Belongs to the EamA transporter family.</text>
</comment>
<dbReference type="Proteomes" id="UP000286716">
    <property type="component" value="Unassembled WGS sequence"/>
</dbReference>
<feature type="domain" description="EamA" evidence="7">
    <location>
        <begin position="6"/>
        <end position="131"/>
    </location>
</feature>
<evidence type="ECO:0000259" key="7">
    <source>
        <dbReference type="Pfam" id="PF00892"/>
    </source>
</evidence>
<proteinExistence type="inferred from homology"/>
<dbReference type="PANTHER" id="PTHR32322">
    <property type="entry name" value="INNER MEMBRANE TRANSPORTER"/>
    <property type="match status" value="1"/>
</dbReference>
<evidence type="ECO:0000256" key="5">
    <source>
        <dbReference type="ARBA" id="ARBA00023136"/>
    </source>
</evidence>
<accession>A0A428WRX8</accession>
<dbReference type="SUPFAM" id="SSF103481">
    <property type="entry name" value="Multidrug resistance efflux transporter EmrE"/>
    <property type="match status" value="2"/>
</dbReference>
<comment type="subcellular location">
    <subcellularLocation>
        <location evidence="1">Membrane</location>
        <topology evidence="1">Multi-pass membrane protein</topology>
    </subcellularLocation>
</comment>
<name>A0A428WRX8_AMYBA</name>
<feature type="transmembrane region" description="Helical" evidence="6">
    <location>
        <begin position="172"/>
        <end position="190"/>
    </location>
</feature>
<feature type="transmembrane region" description="Helical" evidence="6">
    <location>
        <begin position="86"/>
        <end position="108"/>
    </location>
</feature>
<gene>
    <name evidence="8" type="ORF">DMA12_13015</name>
</gene>
<feature type="domain" description="EamA" evidence="7">
    <location>
        <begin position="141"/>
        <end position="278"/>
    </location>
</feature>
<dbReference type="PANTHER" id="PTHR32322:SF9">
    <property type="entry name" value="AMINO-ACID METABOLITE EFFLUX PUMP-RELATED"/>
    <property type="match status" value="1"/>
</dbReference>
<dbReference type="EMBL" id="QHHU01000015">
    <property type="protein sequence ID" value="RSM45788.1"/>
    <property type="molecule type" value="Genomic_DNA"/>
</dbReference>
<sequence length="306" mass="31847">MKPGHIALGLAIAIVWGFNFVVADAAVGHLPPFLLVVLRYAVVALLFLPFTRRGGLPWRYIIPVGLLYGVVQFSGLFLGLRLGVSAGVAATLIQSQAAITIVLARLVLKEKFTAVQWAGLTVGAAGLVLIAASGGASAPLLGVLCVLIGAGGWAASNIVLKRAKNVSAWTMTVWQSVAVIPPMLLLSGVFETGQVPAVTGMAPLTILAVLYIALVATGFGNYAWYRLMQQVGPAKGAPFSLLIPVVGIVSGWLVLGERLTGPQILGVVFTLAGLAVIIFAPQLIGVLRRLIRRPAVSAESTESTSA</sequence>
<feature type="transmembrane region" description="Helical" evidence="6">
    <location>
        <begin position="140"/>
        <end position="160"/>
    </location>
</feature>
<comment type="caution">
    <text evidence="8">The sequence shown here is derived from an EMBL/GenBank/DDBJ whole genome shotgun (WGS) entry which is preliminary data.</text>
</comment>
<reference evidence="8 9" key="1">
    <citation type="submission" date="2018-05" db="EMBL/GenBank/DDBJ databases">
        <title>Evolution of GPA BGCs.</title>
        <authorList>
            <person name="Waglechner N."/>
            <person name="Wright G.D."/>
        </authorList>
    </citation>
    <scope>NUCLEOTIDE SEQUENCE [LARGE SCALE GENOMIC DNA]</scope>
    <source>
        <strain evidence="8 9">DSM 5908</strain>
    </source>
</reference>
<dbReference type="GO" id="GO:0016020">
    <property type="term" value="C:membrane"/>
    <property type="evidence" value="ECO:0007669"/>
    <property type="project" value="UniProtKB-SubCell"/>
</dbReference>
<dbReference type="InterPro" id="IPR050638">
    <property type="entry name" value="AA-Vitamin_Transporters"/>
</dbReference>
<evidence type="ECO:0000313" key="8">
    <source>
        <dbReference type="EMBL" id="RSM45788.1"/>
    </source>
</evidence>
<feature type="transmembrane region" description="Helical" evidence="6">
    <location>
        <begin position="202"/>
        <end position="224"/>
    </location>
</feature>
<feature type="transmembrane region" description="Helical" evidence="6">
    <location>
        <begin position="236"/>
        <end position="255"/>
    </location>
</feature>